<gene>
    <name evidence="6" type="primary">rnp1</name>
    <name evidence="8" type="ORF">C449_11383</name>
</gene>
<evidence type="ECO:0000256" key="5">
    <source>
        <dbReference type="ARBA" id="ARBA00022801"/>
    </source>
</evidence>
<comment type="subunit">
    <text evidence="6">Consists of a catalytic RNA component and at least 4-5 protein subunits.</text>
</comment>
<evidence type="ECO:0000256" key="4">
    <source>
        <dbReference type="ARBA" id="ARBA00022759"/>
    </source>
</evidence>
<dbReference type="EMBL" id="AOMD01000025">
    <property type="protein sequence ID" value="EMA44125.1"/>
    <property type="molecule type" value="Genomic_DNA"/>
</dbReference>
<dbReference type="HAMAP" id="MF_00754">
    <property type="entry name" value="RNase_P_1"/>
    <property type="match status" value="1"/>
</dbReference>
<dbReference type="FunCoup" id="M0MI66">
    <property type="interactions" value="2"/>
</dbReference>
<dbReference type="GO" id="GO:0001682">
    <property type="term" value="P:tRNA 5'-leader removal"/>
    <property type="evidence" value="ECO:0007669"/>
    <property type="project" value="UniProtKB-UniRule"/>
</dbReference>
<dbReference type="GO" id="GO:0003723">
    <property type="term" value="F:RNA binding"/>
    <property type="evidence" value="ECO:0007669"/>
    <property type="project" value="InterPro"/>
</dbReference>
<proteinExistence type="inferred from homology"/>
<dbReference type="AlphaFoldDB" id="M0MI66"/>
<dbReference type="InterPro" id="IPR036980">
    <property type="entry name" value="RNase_P/MRP_Rpp29_sf"/>
</dbReference>
<comment type="function">
    <text evidence="6">Part of ribonuclease P, a protein complex that generates mature tRNA molecules by cleaving their 5'-ends.</text>
</comment>
<comment type="caution">
    <text evidence="8">The sequence shown here is derived from an EMBL/GenBank/DDBJ whole genome shotgun (WGS) entry which is preliminary data.</text>
</comment>
<evidence type="ECO:0000256" key="2">
    <source>
        <dbReference type="ARBA" id="ARBA00022694"/>
    </source>
</evidence>
<dbReference type="Pfam" id="PF01868">
    <property type="entry name" value="RNase_P-MRP_p29"/>
    <property type="match status" value="1"/>
</dbReference>
<name>M0MI66_9EURY</name>
<feature type="compositionally biased region" description="Basic and acidic residues" evidence="7">
    <location>
        <begin position="109"/>
        <end position="120"/>
    </location>
</feature>
<dbReference type="SUPFAM" id="SSF101744">
    <property type="entry name" value="Rof/RNase P subunit-like"/>
    <property type="match status" value="1"/>
</dbReference>
<dbReference type="GO" id="GO:0005737">
    <property type="term" value="C:cytoplasm"/>
    <property type="evidence" value="ECO:0007669"/>
    <property type="project" value="UniProtKB-SubCell"/>
</dbReference>
<dbReference type="GO" id="GO:0030677">
    <property type="term" value="C:ribonuclease P complex"/>
    <property type="evidence" value="ECO:0007669"/>
    <property type="project" value="UniProtKB-UniRule"/>
</dbReference>
<keyword evidence="1 6" id="KW-0963">Cytoplasm</keyword>
<dbReference type="STRING" id="1227455.C449_11383"/>
<reference evidence="8 9" key="1">
    <citation type="journal article" date="2014" name="PLoS Genet.">
        <title>Phylogenetically driven sequencing of extremely halophilic archaea reveals strategies for static and dynamic osmo-response.</title>
        <authorList>
            <person name="Becker E.A."/>
            <person name="Seitzer P.M."/>
            <person name="Tritt A."/>
            <person name="Larsen D."/>
            <person name="Krusor M."/>
            <person name="Yao A.I."/>
            <person name="Wu D."/>
            <person name="Madern D."/>
            <person name="Eisen J.A."/>
            <person name="Darling A.E."/>
            <person name="Facciotti M.T."/>
        </authorList>
    </citation>
    <scope>NUCLEOTIDE SEQUENCE [LARGE SCALE GENOMIC DNA]</scope>
    <source>
        <strain evidence="8 9">DSM 5350</strain>
    </source>
</reference>
<keyword evidence="9" id="KW-1185">Reference proteome</keyword>
<dbReference type="PATRIC" id="fig|1227455.4.peg.2333"/>
<dbReference type="GO" id="GO:0004526">
    <property type="term" value="F:ribonuclease P activity"/>
    <property type="evidence" value="ECO:0007669"/>
    <property type="project" value="UniProtKB-UniRule"/>
</dbReference>
<dbReference type="RefSeq" id="WP_006078136.1">
    <property type="nucleotide sequence ID" value="NZ_AOMD01000025.1"/>
</dbReference>
<keyword evidence="2 6" id="KW-0819">tRNA processing</keyword>
<sequence>MALTPATLARHELCGLHTRVAAADNPSLTGIEGRVVRETKNTLSVETDSTDDSGATPAAKQVPKAGATFEFALDGESVAPTDVTPADPKAAETVHVTVEGERLVATPARRTERSSDSTWR</sequence>
<protein>
    <recommendedName>
        <fullName evidence="6">Ribonuclease P protein component 1</fullName>
        <shortName evidence="6">RNase P component 1</shortName>
        <ecNumber evidence="6">3.1.26.5</ecNumber>
    </recommendedName>
    <alternativeName>
        <fullName evidence="6">Rpp29</fullName>
    </alternativeName>
</protein>
<comment type="similarity">
    <text evidence="6">Belongs to the eukaryotic/archaeal RNase P protein component 1 family.</text>
</comment>
<evidence type="ECO:0000313" key="8">
    <source>
        <dbReference type="EMBL" id="EMA44125.1"/>
    </source>
</evidence>
<dbReference type="InterPro" id="IPR023538">
    <property type="entry name" value="RNP1"/>
</dbReference>
<accession>M0MI66</accession>
<evidence type="ECO:0000256" key="6">
    <source>
        <dbReference type="HAMAP-Rule" id="MF_00754"/>
    </source>
</evidence>
<organism evidence="8 9">
    <name type="scientific">Halococcus saccharolyticus DSM 5350</name>
    <dbReference type="NCBI Taxonomy" id="1227455"/>
    <lineage>
        <taxon>Archaea</taxon>
        <taxon>Methanobacteriati</taxon>
        <taxon>Methanobacteriota</taxon>
        <taxon>Stenosarchaea group</taxon>
        <taxon>Halobacteria</taxon>
        <taxon>Halobacteriales</taxon>
        <taxon>Halococcaceae</taxon>
        <taxon>Halococcus</taxon>
    </lineage>
</organism>
<dbReference type="InterPro" id="IPR002730">
    <property type="entry name" value="Rpp29/RNP1"/>
</dbReference>
<dbReference type="InParanoid" id="M0MI66"/>
<dbReference type="InterPro" id="IPR023534">
    <property type="entry name" value="Rof/RNase_P-like"/>
</dbReference>
<feature type="region of interest" description="Disordered" evidence="7">
    <location>
        <begin position="100"/>
        <end position="120"/>
    </location>
</feature>
<keyword evidence="5 6" id="KW-0378">Hydrolase</keyword>
<keyword evidence="4 6" id="KW-0255">Endonuclease</keyword>
<dbReference type="Gene3D" id="2.30.30.210">
    <property type="entry name" value="Ribonuclease P/MRP, subunit p29"/>
    <property type="match status" value="1"/>
</dbReference>
<dbReference type="SMART" id="SM00538">
    <property type="entry name" value="POP4"/>
    <property type="match status" value="1"/>
</dbReference>
<evidence type="ECO:0000256" key="7">
    <source>
        <dbReference type="SAM" id="MobiDB-lite"/>
    </source>
</evidence>
<evidence type="ECO:0000313" key="9">
    <source>
        <dbReference type="Proteomes" id="UP000011669"/>
    </source>
</evidence>
<keyword evidence="3 6" id="KW-0540">Nuclease</keyword>
<dbReference type="Proteomes" id="UP000011669">
    <property type="component" value="Unassembled WGS sequence"/>
</dbReference>
<dbReference type="EC" id="3.1.26.5" evidence="6"/>
<evidence type="ECO:0000256" key="1">
    <source>
        <dbReference type="ARBA" id="ARBA00022490"/>
    </source>
</evidence>
<comment type="subcellular location">
    <subcellularLocation>
        <location evidence="6">Cytoplasm</location>
    </subcellularLocation>
</comment>
<comment type="catalytic activity">
    <reaction evidence="6">
        <text>Endonucleolytic cleavage of RNA, removing 5'-extranucleotides from tRNA precursor.</text>
        <dbReference type="EC" id="3.1.26.5"/>
    </reaction>
</comment>
<evidence type="ECO:0000256" key="3">
    <source>
        <dbReference type="ARBA" id="ARBA00022722"/>
    </source>
</evidence>